<dbReference type="RefSeq" id="WP_062181352.1">
    <property type="nucleotide sequence ID" value="NZ_BBXL01000013.1"/>
</dbReference>
<feature type="transmembrane region" description="Helical" evidence="6">
    <location>
        <begin position="678"/>
        <end position="699"/>
    </location>
</feature>
<evidence type="ECO:0000259" key="7">
    <source>
        <dbReference type="Pfam" id="PF02687"/>
    </source>
</evidence>
<dbReference type="PANTHER" id="PTHR30572">
    <property type="entry name" value="MEMBRANE COMPONENT OF TRANSPORTER-RELATED"/>
    <property type="match status" value="1"/>
</dbReference>
<dbReference type="OrthoDB" id="905059at2"/>
<feature type="transmembrane region" description="Helical" evidence="6">
    <location>
        <begin position="269"/>
        <end position="290"/>
    </location>
</feature>
<evidence type="ECO:0000256" key="5">
    <source>
        <dbReference type="ARBA" id="ARBA00023136"/>
    </source>
</evidence>
<dbReference type="InterPro" id="IPR050250">
    <property type="entry name" value="Macrolide_Exporter_MacB"/>
</dbReference>
<dbReference type="Proteomes" id="UP000184480">
    <property type="component" value="Unassembled WGS sequence"/>
</dbReference>
<dbReference type="AlphaFoldDB" id="A0A1M4Z8U4"/>
<evidence type="ECO:0000256" key="2">
    <source>
        <dbReference type="ARBA" id="ARBA00022475"/>
    </source>
</evidence>
<proteinExistence type="predicted"/>
<gene>
    <name evidence="9" type="ORF">SAMN05444362_1049</name>
</gene>
<evidence type="ECO:0000313" key="10">
    <source>
        <dbReference type="Proteomes" id="UP000184480"/>
    </source>
</evidence>
<protein>
    <submittedName>
        <fullName evidence="9">Putative ABC transport system permease protein</fullName>
    </submittedName>
</protein>
<comment type="subcellular location">
    <subcellularLocation>
        <location evidence="1">Cell membrane</location>
        <topology evidence="1">Multi-pass membrane protein</topology>
    </subcellularLocation>
</comment>
<feature type="transmembrane region" description="Helical" evidence="6">
    <location>
        <begin position="719"/>
        <end position="741"/>
    </location>
</feature>
<dbReference type="Pfam" id="PF12704">
    <property type="entry name" value="MacB_PCD"/>
    <property type="match status" value="1"/>
</dbReference>
<accession>A0A1M4Z8U4</accession>
<reference evidence="10" key="1">
    <citation type="submission" date="2016-11" db="EMBL/GenBank/DDBJ databases">
        <authorList>
            <person name="Varghese N."/>
            <person name="Submissions S."/>
        </authorList>
    </citation>
    <scope>NUCLEOTIDE SEQUENCE [LARGE SCALE GENOMIC DNA]</scope>
    <source>
        <strain evidence="10">DSM 27370</strain>
    </source>
</reference>
<name>A0A1M4Z8U4_9BACT</name>
<keyword evidence="5 6" id="KW-0472">Membrane</keyword>
<feature type="transmembrane region" description="Helical" evidence="6">
    <location>
        <begin position="403"/>
        <end position="424"/>
    </location>
</feature>
<feature type="transmembrane region" description="Helical" evidence="6">
    <location>
        <begin position="361"/>
        <end position="382"/>
    </location>
</feature>
<sequence>MNTPYFLRRLAKVKSLRFINLLGLVLMFTCVFVSYTYITKELSYDKFYTKSDRIARLTLAFDGNQPDGRLFGDTYAPILKNCPEIEETLKFTKIQTATVIHNDEKYVVNDILLTSGNFFTFFDLPFVQGTLPSAFDSKGKIVISERMAIRLFGQTDVIGQKIGLNSRRLSTNEGFISGVYKDIPDNSHLHSDIIIYGDNFEKDNYCYTYLLLKDKTDTQALADKLTGLIQADINKNKTETVLADVMPLADIHLHSRILRELESNGNINYVYLIGGANILLLIIVLFNLWLNSNVIFSYHRRYYQLLRLNGASSFEVIKDEISIATFLGGISLIFGILLSFFLNKAFGISGESVNIISKIGIAALLLICTVLASLLPAIQNMVSTTFSNQNYDLRTKRFSFSNVRYMLVVQYAIVIFIIIVAAGIKGQMSVIKTNQIGAENDSILVLKEQPQEVIDKFRLFKQELLKHSEIEMVTAAMQLPGEAVRDGIFIKKEDGGESIYCPILIVGEDFFPFFNIKPVSGELPPPLVLTQEEEAQLLTDRFEGKENKTSIRDNYIINRSALKLLGYSSPDEAIGKELILDRSIIDYIPSGRICGVVDDFVFSTVFEEATPMLVIQRNMFMNCFMLHLAPDNTEKALGILNKVWADVNPGYPLDYSFLKDSYKVVYHNELNAERIVNLFSGLCLAITILGLIVFMAFMIKTRTKEIGIRKINGASGKDILYMLNRSLLTWIALAFIIAIPVSKYVMDKWLENFAYKASLPWWLFMGAGVSVMLISVIAVSWQCRHATRINPVEGLKSN</sequence>
<dbReference type="EMBL" id="FQUC01000004">
    <property type="protein sequence ID" value="SHF14227.1"/>
    <property type="molecule type" value="Genomic_DNA"/>
</dbReference>
<evidence type="ECO:0000313" key="9">
    <source>
        <dbReference type="EMBL" id="SHF14227.1"/>
    </source>
</evidence>
<feature type="transmembrane region" description="Helical" evidence="6">
    <location>
        <begin position="18"/>
        <end position="38"/>
    </location>
</feature>
<organism evidence="9 10">
    <name type="scientific">Dysgonomonas macrotermitis</name>
    <dbReference type="NCBI Taxonomy" id="1346286"/>
    <lineage>
        <taxon>Bacteria</taxon>
        <taxon>Pseudomonadati</taxon>
        <taxon>Bacteroidota</taxon>
        <taxon>Bacteroidia</taxon>
        <taxon>Bacteroidales</taxon>
        <taxon>Dysgonomonadaceae</taxon>
        <taxon>Dysgonomonas</taxon>
    </lineage>
</organism>
<keyword evidence="10" id="KW-1185">Reference proteome</keyword>
<feature type="domain" description="MacB-like periplasmic core" evidence="8">
    <location>
        <begin position="18"/>
        <end position="226"/>
    </location>
</feature>
<dbReference type="GO" id="GO:0022857">
    <property type="term" value="F:transmembrane transporter activity"/>
    <property type="evidence" value="ECO:0007669"/>
    <property type="project" value="TreeGrafter"/>
</dbReference>
<keyword evidence="4 6" id="KW-1133">Transmembrane helix</keyword>
<keyword evidence="3 6" id="KW-0812">Transmembrane</keyword>
<evidence type="ECO:0000256" key="3">
    <source>
        <dbReference type="ARBA" id="ARBA00022692"/>
    </source>
</evidence>
<feature type="transmembrane region" description="Helical" evidence="6">
    <location>
        <begin position="321"/>
        <end position="341"/>
    </location>
</feature>
<dbReference type="InterPro" id="IPR025857">
    <property type="entry name" value="MacB_PCD"/>
</dbReference>
<dbReference type="GO" id="GO:0005886">
    <property type="term" value="C:plasma membrane"/>
    <property type="evidence" value="ECO:0007669"/>
    <property type="project" value="UniProtKB-SubCell"/>
</dbReference>
<evidence type="ECO:0000256" key="1">
    <source>
        <dbReference type="ARBA" id="ARBA00004651"/>
    </source>
</evidence>
<evidence type="ECO:0000256" key="6">
    <source>
        <dbReference type="SAM" id="Phobius"/>
    </source>
</evidence>
<keyword evidence="2" id="KW-1003">Cell membrane</keyword>
<evidence type="ECO:0000256" key="4">
    <source>
        <dbReference type="ARBA" id="ARBA00022989"/>
    </source>
</evidence>
<dbReference type="PANTHER" id="PTHR30572:SF18">
    <property type="entry name" value="ABC-TYPE MACROLIDE FAMILY EXPORT SYSTEM PERMEASE COMPONENT 2"/>
    <property type="match status" value="1"/>
</dbReference>
<dbReference type="InterPro" id="IPR003838">
    <property type="entry name" value="ABC3_permease_C"/>
</dbReference>
<dbReference type="Pfam" id="PF02687">
    <property type="entry name" value="FtsX"/>
    <property type="match status" value="1"/>
</dbReference>
<feature type="transmembrane region" description="Helical" evidence="6">
    <location>
        <begin position="761"/>
        <end position="781"/>
    </location>
</feature>
<dbReference type="STRING" id="1346286.SAMN05444362_1049"/>
<evidence type="ECO:0000259" key="8">
    <source>
        <dbReference type="Pfam" id="PF12704"/>
    </source>
</evidence>
<feature type="domain" description="ABC3 transporter permease C-terminal" evidence="7">
    <location>
        <begin position="678"/>
        <end position="791"/>
    </location>
</feature>